<evidence type="ECO:0000313" key="6">
    <source>
        <dbReference type="Proteomes" id="UP001232755"/>
    </source>
</evidence>
<sequence length="237" mass="26140">MARLPMYEVIYRDLDRQLSCGTLGPGDRLPSESEMADHYGVSRMTVRQAVGRLTDERRLVRRRGAGTFVADHHATYRKVHTLGPFSQDIGRGDAAVDTLVRVREVTDAPEEVSDRLGLKPRQKVVRLLRVRVVDGQPAAIQDSWIPYGLAPALADEELLGGSLYRTLADRFGIRLAWAEQEVSAAAADAEQAALLQVAPGMPLIAITRLTHSDGAGPVEFAHSWSRPEFPLLIRLGR</sequence>
<keyword evidence="6" id="KW-1185">Reference proteome</keyword>
<dbReference type="InterPro" id="IPR036388">
    <property type="entry name" value="WH-like_DNA-bd_sf"/>
</dbReference>
<evidence type="ECO:0000256" key="2">
    <source>
        <dbReference type="ARBA" id="ARBA00023125"/>
    </source>
</evidence>
<dbReference type="PRINTS" id="PR00035">
    <property type="entry name" value="HTHGNTR"/>
</dbReference>
<keyword evidence="3" id="KW-0804">Transcription</keyword>
<dbReference type="InterPro" id="IPR036390">
    <property type="entry name" value="WH_DNA-bd_sf"/>
</dbReference>
<evidence type="ECO:0000256" key="3">
    <source>
        <dbReference type="ARBA" id="ARBA00023163"/>
    </source>
</evidence>
<evidence type="ECO:0000256" key="1">
    <source>
        <dbReference type="ARBA" id="ARBA00023015"/>
    </source>
</evidence>
<feature type="domain" description="HTH gntR-type" evidence="4">
    <location>
        <begin position="4"/>
        <end position="72"/>
    </location>
</feature>
<dbReference type="Gene3D" id="1.10.10.10">
    <property type="entry name" value="Winged helix-like DNA-binding domain superfamily/Winged helix DNA-binding domain"/>
    <property type="match status" value="1"/>
</dbReference>
<dbReference type="PANTHER" id="PTHR44846">
    <property type="entry name" value="MANNOSYL-D-GLYCERATE TRANSPORT/METABOLISM SYSTEM REPRESSOR MNGR-RELATED"/>
    <property type="match status" value="1"/>
</dbReference>
<dbReference type="Gene3D" id="3.40.1410.10">
    <property type="entry name" value="Chorismate lyase-like"/>
    <property type="match status" value="1"/>
</dbReference>
<dbReference type="RefSeq" id="WP_307173097.1">
    <property type="nucleotide sequence ID" value="NZ_JAUSYP010000001.1"/>
</dbReference>
<proteinExistence type="predicted"/>
<gene>
    <name evidence="5" type="ORF">QF034_000215</name>
</gene>
<dbReference type="CDD" id="cd07377">
    <property type="entry name" value="WHTH_GntR"/>
    <property type="match status" value="1"/>
</dbReference>
<dbReference type="SUPFAM" id="SSF46785">
    <property type="entry name" value="Winged helix' DNA-binding domain"/>
    <property type="match status" value="1"/>
</dbReference>
<evidence type="ECO:0000313" key="5">
    <source>
        <dbReference type="EMBL" id="MDQ0745984.1"/>
    </source>
</evidence>
<dbReference type="InterPro" id="IPR011663">
    <property type="entry name" value="UTRA"/>
</dbReference>
<dbReference type="SUPFAM" id="SSF64288">
    <property type="entry name" value="Chorismate lyase-like"/>
    <property type="match status" value="1"/>
</dbReference>
<name>A0ABU0QF36_9ACTN</name>
<dbReference type="SMART" id="SM00866">
    <property type="entry name" value="UTRA"/>
    <property type="match status" value="1"/>
</dbReference>
<dbReference type="Pfam" id="PF00392">
    <property type="entry name" value="GntR"/>
    <property type="match status" value="1"/>
</dbReference>
<protein>
    <submittedName>
        <fullName evidence="5">GntR family transcriptional regulator</fullName>
    </submittedName>
</protein>
<dbReference type="Proteomes" id="UP001232755">
    <property type="component" value="Unassembled WGS sequence"/>
</dbReference>
<dbReference type="Pfam" id="PF07702">
    <property type="entry name" value="UTRA"/>
    <property type="match status" value="1"/>
</dbReference>
<dbReference type="PANTHER" id="PTHR44846:SF1">
    <property type="entry name" value="MANNOSYL-D-GLYCERATE TRANSPORT_METABOLISM SYSTEM REPRESSOR MNGR-RELATED"/>
    <property type="match status" value="1"/>
</dbReference>
<dbReference type="EMBL" id="JAUSYP010000001">
    <property type="protein sequence ID" value="MDQ0745984.1"/>
    <property type="molecule type" value="Genomic_DNA"/>
</dbReference>
<reference evidence="5 6" key="1">
    <citation type="submission" date="2023-07" db="EMBL/GenBank/DDBJ databases">
        <title>Comparative genomics of wheat-associated soil bacteria to identify genetic determinants of phenazine resistance.</title>
        <authorList>
            <person name="Mouncey N."/>
        </authorList>
    </citation>
    <scope>NUCLEOTIDE SEQUENCE [LARGE SCALE GENOMIC DNA]</scope>
    <source>
        <strain evidence="5 6">B3I12</strain>
    </source>
</reference>
<keyword evidence="2" id="KW-0238">DNA-binding</keyword>
<accession>A0ABU0QF36</accession>
<comment type="caution">
    <text evidence="5">The sequence shown here is derived from an EMBL/GenBank/DDBJ whole genome shotgun (WGS) entry which is preliminary data.</text>
</comment>
<dbReference type="SMART" id="SM00345">
    <property type="entry name" value="HTH_GNTR"/>
    <property type="match status" value="1"/>
</dbReference>
<evidence type="ECO:0000259" key="4">
    <source>
        <dbReference type="PROSITE" id="PS50949"/>
    </source>
</evidence>
<dbReference type="InterPro" id="IPR000524">
    <property type="entry name" value="Tscrpt_reg_HTH_GntR"/>
</dbReference>
<organism evidence="5 6">
    <name type="scientific">Streptomyces africanus</name>
    <dbReference type="NCBI Taxonomy" id="231024"/>
    <lineage>
        <taxon>Bacteria</taxon>
        <taxon>Bacillati</taxon>
        <taxon>Actinomycetota</taxon>
        <taxon>Actinomycetes</taxon>
        <taxon>Kitasatosporales</taxon>
        <taxon>Streptomycetaceae</taxon>
        <taxon>Streptomyces</taxon>
    </lineage>
</organism>
<dbReference type="InterPro" id="IPR050679">
    <property type="entry name" value="Bact_HTH_transcr_reg"/>
</dbReference>
<dbReference type="PROSITE" id="PS50949">
    <property type="entry name" value="HTH_GNTR"/>
    <property type="match status" value="1"/>
</dbReference>
<keyword evidence="1" id="KW-0805">Transcription regulation</keyword>
<dbReference type="InterPro" id="IPR028978">
    <property type="entry name" value="Chorismate_lyase_/UTRA_dom_sf"/>
</dbReference>